<organism evidence="1">
    <name type="scientific">Timema monikensis</name>
    <dbReference type="NCBI Taxonomy" id="170555"/>
    <lineage>
        <taxon>Eukaryota</taxon>
        <taxon>Metazoa</taxon>
        <taxon>Ecdysozoa</taxon>
        <taxon>Arthropoda</taxon>
        <taxon>Hexapoda</taxon>
        <taxon>Insecta</taxon>
        <taxon>Pterygota</taxon>
        <taxon>Neoptera</taxon>
        <taxon>Polyneoptera</taxon>
        <taxon>Phasmatodea</taxon>
        <taxon>Timematodea</taxon>
        <taxon>Timematoidea</taxon>
        <taxon>Timematidae</taxon>
        <taxon>Timema</taxon>
    </lineage>
</organism>
<protein>
    <submittedName>
        <fullName evidence="1">Uncharacterized protein</fullName>
    </submittedName>
</protein>
<reference evidence="1" key="1">
    <citation type="submission" date="2020-11" db="EMBL/GenBank/DDBJ databases">
        <authorList>
            <person name="Tran Van P."/>
        </authorList>
    </citation>
    <scope>NUCLEOTIDE SEQUENCE</scope>
</reference>
<name>A0A7R9HRE3_9NEOP</name>
<sequence>MVAILYQLGPEFGRRVWLEITDLDMGPKSRESLLELDLGSNDGWFQPFQIAGHLTDGAYLSHEERLMMWLRTGDEPLGRGFKAIYKSGTIWVATPYRTRSRDPGLDVCPLSTSAIDDRNMSYPALSSISASNIDAINTLPALAPFGPTRTNIFMSSQHCHLMLTSATIPITSTKDMVVVSKNSYLVVLHCSAALQQAVH</sequence>
<proteinExistence type="predicted"/>
<dbReference type="AlphaFoldDB" id="A0A7R9HRE3"/>
<evidence type="ECO:0000313" key="1">
    <source>
        <dbReference type="EMBL" id="CAD7431861.1"/>
    </source>
</evidence>
<gene>
    <name evidence="1" type="ORF">TMSB3V08_LOCUS8581</name>
</gene>
<dbReference type="EMBL" id="OB795206">
    <property type="protein sequence ID" value="CAD7431861.1"/>
    <property type="molecule type" value="Genomic_DNA"/>
</dbReference>
<accession>A0A7R9HRE3</accession>